<protein>
    <submittedName>
        <fullName evidence="2">DUF817 domain-containing protein</fullName>
    </submittedName>
</protein>
<feature type="transmembrane region" description="Helical" evidence="1">
    <location>
        <begin position="262"/>
        <end position="280"/>
    </location>
</feature>
<proteinExistence type="predicted"/>
<evidence type="ECO:0000313" key="2">
    <source>
        <dbReference type="EMBL" id="MEQ1408472.1"/>
    </source>
</evidence>
<feature type="transmembrane region" description="Helical" evidence="1">
    <location>
        <begin position="48"/>
        <end position="67"/>
    </location>
</feature>
<gene>
    <name evidence="2" type="ORF">ABK249_26420</name>
</gene>
<accession>A0ABV0M9A6</accession>
<feature type="transmembrane region" description="Helical" evidence="1">
    <location>
        <begin position="103"/>
        <end position="124"/>
    </location>
</feature>
<dbReference type="Proteomes" id="UP001496627">
    <property type="component" value="Unassembled WGS sequence"/>
</dbReference>
<keyword evidence="1" id="KW-0812">Transmembrane</keyword>
<keyword evidence="1" id="KW-1133">Transmembrane helix</keyword>
<keyword evidence="3" id="KW-1185">Reference proteome</keyword>
<dbReference type="InterPro" id="IPR008535">
    <property type="entry name" value="DUF817"/>
</dbReference>
<dbReference type="Pfam" id="PF05675">
    <property type="entry name" value="DUF817"/>
    <property type="match status" value="1"/>
</dbReference>
<evidence type="ECO:0000313" key="3">
    <source>
        <dbReference type="Proteomes" id="UP001496627"/>
    </source>
</evidence>
<feature type="transmembrane region" description="Helical" evidence="1">
    <location>
        <begin position="73"/>
        <end position="91"/>
    </location>
</feature>
<feature type="transmembrane region" description="Helical" evidence="1">
    <location>
        <begin position="130"/>
        <end position="148"/>
    </location>
</feature>
<keyword evidence="1" id="KW-0472">Membrane</keyword>
<dbReference type="EMBL" id="JBEAAL010000027">
    <property type="protein sequence ID" value="MEQ1408472.1"/>
    <property type="molecule type" value="Genomic_DNA"/>
</dbReference>
<organism evidence="2 3">
    <name type="scientific">Neorhizobium phenanthreniclasticum</name>
    <dbReference type="NCBI Taxonomy" id="3157917"/>
    <lineage>
        <taxon>Bacteria</taxon>
        <taxon>Pseudomonadati</taxon>
        <taxon>Pseudomonadota</taxon>
        <taxon>Alphaproteobacteria</taxon>
        <taxon>Hyphomicrobiales</taxon>
        <taxon>Rhizobiaceae</taxon>
        <taxon>Rhizobium/Agrobacterium group</taxon>
        <taxon>Neorhizobium</taxon>
    </lineage>
</organism>
<name>A0ABV0M9A6_9HYPH</name>
<dbReference type="RefSeq" id="WP_348864507.1">
    <property type="nucleotide sequence ID" value="NZ_JBEAAL010000027.1"/>
</dbReference>
<dbReference type="PIRSF" id="PIRSF009141">
    <property type="entry name" value="UCP009141"/>
    <property type="match status" value="1"/>
</dbReference>
<comment type="caution">
    <text evidence="2">The sequence shown here is derived from an EMBL/GenBank/DDBJ whole genome shotgun (WGS) entry which is preliminary data.</text>
</comment>
<evidence type="ECO:0000256" key="1">
    <source>
        <dbReference type="SAM" id="Phobius"/>
    </source>
</evidence>
<reference evidence="2 3" key="1">
    <citation type="submission" date="2024-05" db="EMBL/GenBank/DDBJ databases">
        <title>Neorhizobium sp. Rsf11, a plant growth promoting and heavy metal resistant PAH-degrader.</title>
        <authorList>
            <person name="Golubev S.N."/>
            <person name="Muratova A.Y."/>
            <person name="Markelova M.I."/>
        </authorList>
    </citation>
    <scope>NUCLEOTIDE SEQUENCE [LARGE SCALE GENOMIC DNA]</scope>
    <source>
        <strain evidence="2 3">Rsf11</strain>
    </source>
</reference>
<feature type="transmembrane region" description="Helical" evidence="1">
    <location>
        <begin position="169"/>
        <end position="186"/>
    </location>
</feature>
<feature type="transmembrane region" description="Helical" evidence="1">
    <location>
        <begin position="220"/>
        <end position="242"/>
    </location>
</feature>
<sequence length="299" mass="34559">MERRSPERPPAHETGPYLEPLRLLVRGVLAPLPWWLSEFILFGLKQAWACLFAAIMLTLLLVTKLVWQPDWALYRYDFLFIAALAIQFLFLRFRMESWDEAKVILVYHITGTVMEIFKVHMGSWAYPEPAIIQIAGVPLFSGFMYASVGSFMARTIRIFDMRFTRYPPMWLTGLLAIAIYINFFSHHYLPDLRYLLFAATVVVFRRVDIHFTTDRTTLRMPLVVAAFLSSAFLWVAENIGTLTGTWIYPTQKTWHVVSFGKLGSWYLLLYVSFVLVTLVLKPRPPTLVGTSPNQPAIIR</sequence>